<protein>
    <submittedName>
        <fullName evidence="1">Carboxypeptidase-like protein</fullName>
    </submittedName>
</protein>
<accession>A0A2S6I897</accession>
<gene>
    <name evidence="1" type="ORF">CLV84_0677</name>
</gene>
<proteinExistence type="predicted"/>
<keyword evidence="1" id="KW-0378">Hydrolase</keyword>
<evidence type="ECO:0000313" key="1">
    <source>
        <dbReference type="EMBL" id="PPK87727.1"/>
    </source>
</evidence>
<comment type="caution">
    <text evidence="1">The sequence shown here is derived from an EMBL/GenBank/DDBJ whole genome shotgun (WGS) entry which is preliminary data.</text>
</comment>
<keyword evidence="1" id="KW-0121">Carboxypeptidase</keyword>
<dbReference type="EMBL" id="PTJC01000005">
    <property type="protein sequence ID" value="PPK87727.1"/>
    <property type="molecule type" value="Genomic_DNA"/>
</dbReference>
<dbReference type="SUPFAM" id="SSF49464">
    <property type="entry name" value="Carboxypeptidase regulatory domain-like"/>
    <property type="match status" value="1"/>
</dbReference>
<dbReference type="RefSeq" id="WP_104418320.1">
    <property type="nucleotide sequence ID" value="NZ_PTJC01000005.1"/>
</dbReference>
<reference evidence="1 2" key="1">
    <citation type="submission" date="2018-02" db="EMBL/GenBank/DDBJ databases">
        <title>Genomic Encyclopedia of Archaeal and Bacterial Type Strains, Phase II (KMG-II): from individual species to whole genera.</title>
        <authorList>
            <person name="Goeker M."/>
        </authorList>
    </citation>
    <scope>NUCLEOTIDE SEQUENCE [LARGE SCALE GENOMIC DNA]</scope>
    <source>
        <strain evidence="1 2">DSM 29526</strain>
    </source>
</reference>
<dbReference type="Pfam" id="PF13715">
    <property type="entry name" value="CarbopepD_reg_2"/>
    <property type="match status" value="1"/>
</dbReference>
<evidence type="ECO:0000313" key="2">
    <source>
        <dbReference type="Proteomes" id="UP000237662"/>
    </source>
</evidence>
<dbReference type="AlphaFoldDB" id="A0A2S6I897"/>
<keyword evidence="2" id="KW-1185">Reference proteome</keyword>
<dbReference type="InterPro" id="IPR008969">
    <property type="entry name" value="CarboxyPept-like_regulatory"/>
</dbReference>
<sequence>MRVILLFLLVQSSLPAQYRINGYVLDDVSGEPVPFASVFLEDNQGKGVLTNELGAFAITLDSTERHRGTLVFTSVAYAHQFVRLSEALPSPTAGEPQQLNIRLETQFVDLPGVTVLSDLGLRQLVRRALDRVPDNYGAEEYLIKAYHRSYFATNQGFAQLNEAYLTIKDEPYGGKSIRERDTRTYVDQMEVIKGAEDVPPHIRKFFDQQQFLTLGYNWVANQLYEVRLGPVFQPSTNDDLHQLTFRQIGEYLSGTDTLVRIRYALDSLTYAREQPEGQRPDHVGEVVINKTDLAFLEIKTLKEGDPTAIYTAYQKVNGKYYPQRSSFSWSLDQDFRQYPRIFNVFFYVTEVITDPREIKRYKTGKRLQGGEPMSALRIRHDPAFWQGEERMLQLPVDETLKFEMRNLLDLPETRQDSVSRDTSK</sequence>
<dbReference type="Proteomes" id="UP000237662">
    <property type="component" value="Unassembled WGS sequence"/>
</dbReference>
<name>A0A2S6I897_9BACT</name>
<dbReference type="GO" id="GO:0004180">
    <property type="term" value="F:carboxypeptidase activity"/>
    <property type="evidence" value="ECO:0007669"/>
    <property type="project" value="UniProtKB-KW"/>
</dbReference>
<dbReference type="OrthoDB" id="1489599at2"/>
<keyword evidence="1" id="KW-0645">Protease</keyword>
<organism evidence="1 2">
    <name type="scientific">Neolewinella xylanilytica</name>
    <dbReference type="NCBI Taxonomy" id="1514080"/>
    <lineage>
        <taxon>Bacteria</taxon>
        <taxon>Pseudomonadati</taxon>
        <taxon>Bacteroidota</taxon>
        <taxon>Saprospiria</taxon>
        <taxon>Saprospirales</taxon>
        <taxon>Lewinellaceae</taxon>
        <taxon>Neolewinella</taxon>
    </lineage>
</organism>